<comment type="similarity">
    <text evidence="3">Belongs to the alpha-acetolactate decarboxylase family.</text>
</comment>
<keyword evidence="7" id="KW-0005">Acetoin biosynthesis</keyword>
<organism evidence="9">
    <name type="scientific">marine sediment metagenome</name>
    <dbReference type="NCBI Taxonomy" id="412755"/>
    <lineage>
        <taxon>unclassified sequences</taxon>
        <taxon>metagenomes</taxon>
        <taxon>ecological metagenomes</taxon>
    </lineage>
</organism>
<dbReference type="SUPFAM" id="SSF117856">
    <property type="entry name" value="AF0104/ALDC/Ptd012-like"/>
    <property type="match status" value="1"/>
</dbReference>
<dbReference type="Pfam" id="PF03306">
    <property type="entry name" value="AAL_decarboxy"/>
    <property type="match status" value="1"/>
</dbReference>
<comment type="pathway">
    <text evidence="2">Polyol metabolism; (R,R)-butane-2,3-diol biosynthesis; (R,R)-butane-2,3-diol from pyruvate: step 2/3.</text>
</comment>
<dbReference type="PANTHER" id="PTHR35524:SF1">
    <property type="entry name" value="ALPHA-ACETOLACTATE DECARBOXYLASE"/>
    <property type="match status" value="1"/>
</dbReference>
<keyword evidence="8" id="KW-0456">Lyase</keyword>
<evidence type="ECO:0000256" key="2">
    <source>
        <dbReference type="ARBA" id="ARBA00005170"/>
    </source>
</evidence>
<evidence type="ECO:0000256" key="4">
    <source>
        <dbReference type="ARBA" id="ARBA00013204"/>
    </source>
</evidence>
<comment type="caution">
    <text evidence="9">The sequence shown here is derived from an EMBL/GenBank/DDBJ whole genome shotgun (WGS) entry which is preliminary data.</text>
</comment>
<evidence type="ECO:0000256" key="3">
    <source>
        <dbReference type="ARBA" id="ARBA00007106"/>
    </source>
</evidence>
<dbReference type="PANTHER" id="PTHR35524">
    <property type="entry name" value="ALPHA-ACETOLACTATE DECARBOXYLASE"/>
    <property type="match status" value="1"/>
</dbReference>
<feature type="non-terminal residue" evidence="9">
    <location>
        <position position="85"/>
    </location>
</feature>
<dbReference type="GO" id="GO:0047605">
    <property type="term" value="F:acetolactate decarboxylase activity"/>
    <property type="evidence" value="ECO:0007669"/>
    <property type="project" value="UniProtKB-EC"/>
</dbReference>
<dbReference type="InterPro" id="IPR005128">
    <property type="entry name" value="Acetolactate_a_deCO2ase"/>
</dbReference>
<dbReference type="EMBL" id="LAZR01053203">
    <property type="protein sequence ID" value="KKK81256.1"/>
    <property type="molecule type" value="Genomic_DNA"/>
</dbReference>
<evidence type="ECO:0000256" key="6">
    <source>
        <dbReference type="ARBA" id="ARBA00022793"/>
    </source>
</evidence>
<reference evidence="9" key="1">
    <citation type="journal article" date="2015" name="Nature">
        <title>Complex archaea that bridge the gap between prokaryotes and eukaryotes.</title>
        <authorList>
            <person name="Spang A."/>
            <person name="Saw J.H."/>
            <person name="Jorgensen S.L."/>
            <person name="Zaremba-Niedzwiedzka K."/>
            <person name="Martijn J."/>
            <person name="Lind A.E."/>
            <person name="van Eijk R."/>
            <person name="Schleper C."/>
            <person name="Guy L."/>
            <person name="Ettema T.J."/>
        </authorList>
    </citation>
    <scope>NUCLEOTIDE SEQUENCE</scope>
</reference>
<dbReference type="UniPathway" id="UPA00626">
    <property type="reaction ID" value="UER00678"/>
</dbReference>
<proteinExistence type="inferred from homology"/>
<evidence type="ECO:0000256" key="1">
    <source>
        <dbReference type="ARBA" id="ARBA00001784"/>
    </source>
</evidence>
<dbReference type="GO" id="GO:0045151">
    <property type="term" value="P:acetoin biosynthetic process"/>
    <property type="evidence" value="ECO:0007669"/>
    <property type="project" value="UniProtKB-KW"/>
</dbReference>
<evidence type="ECO:0000313" key="9">
    <source>
        <dbReference type="EMBL" id="KKK81256.1"/>
    </source>
</evidence>
<gene>
    <name evidence="9" type="ORF">LCGC14_2815300</name>
</gene>
<evidence type="ECO:0000256" key="5">
    <source>
        <dbReference type="ARBA" id="ARBA00020164"/>
    </source>
</evidence>
<comment type="catalytic activity">
    <reaction evidence="1">
        <text>(2S)-2-acetolactate + H(+) = (R)-acetoin + CO2</text>
        <dbReference type="Rhea" id="RHEA:21580"/>
        <dbReference type="ChEBI" id="CHEBI:15378"/>
        <dbReference type="ChEBI" id="CHEBI:15686"/>
        <dbReference type="ChEBI" id="CHEBI:16526"/>
        <dbReference type="ChEBI" id="CHEBI:58476"/>
        <dbReference type="EC" id="4.1.1.5"/>
    </reaction>
</comment>
<evidence type="ECO:0000256" key="7">
    <source>
        <dbReference type="ARBA" id="ARBA00023061"/>
    </source>
</evidence>
<dbReference type="AlphaFoldDB" id="A0A0F9B9X6"/>
<accession>A0A0F9B9X6</accession>
<dbReference type="Gene3D" id="3.30.1330.80">
    <property type="entry name" value="Hypothetical protein, similar to alpha- acetolactate decarboxylase, domain 2"/>
    <property type="match status" value="1"/>
</dbReference>
<name>A0A0F9B9X6_9ZZZZ</name>
<protein>
    <recommendedName>
        <fullName evidence="5">Alpha-acetolactate decarboxylase</fullName>
        <ecNumber evidence="4">4.1.1.5</ecNumber>
    </recommendedName>
</protein>
<sequence>MKRTLILLTLLTGCAGRDTLYQTSTVFALMEGAYDGNVSCGQLKQRGDFGLGTFDKLDGEMVVLGGTVYQVRADGSVHKAPDALT</sequence>
<dbReference type="EC" id="4.1.1.5" evidence="4"/>
<keyword evidence="6" id="KW-0210">Decarboxylase</keyword>
<evidence type="ECO:0000256" key="8">
    <source>
        <dbReference type="ARBA" id="ARBA00023239"/>
    </source>
</evidence>